<comment type="similarity">
    <text evidence="5">Belongs to the transketolase family.</text>
</comment>
<dbReference type="GO" id="GO:0046872">
    <property type="term" value="F:metal ion binding"/>
    <property type="evidence" value="ECO:0007669"/>
    <property type="project" value="UniProtKB-KW"/>
</dbReference>
<keyword evidence="8" id="KW-0479">Metal-binding</keyword>
<dbReference type="SMART" id="SM00861">
    <property type="entry name" value="Transket_pyr"/>
    <property type="match status" value="1"/>
</dbReference>
<dbReference type="Pfam" id="PF00456">
    <property type="entry name" value="Transketolase_N"/>
    <property type="match status" value="1"/>
</dbReference>
<dbReference type="SUPFAM" id="SSF52518">
    <property type="entry name" value="Thiamin diphosphate-binding fold (THDP-binding)"/>
    <property type="match status" value="2"/>
</dbReference>
<dbReference type="FunFam" id="3.40.50.970:FF:000129">
    <property type="entry name" value="Transketolase"/>
    <property type="match status" value="1"/>
</dbReference>
<evidence type="ECO:0000256" key="7">
    <source>
        <dbReference type="ARBA" id="ARBA00022679"/>
    </source>
</evidence>
<keyword evidence="11" id="KW-0786">Thiamine pyrophosphate</keyword>
<accession>A0A1F7JMC0</accession>
<dbReference type="InterPro" id="IPR051424">
    <property type="entry name" value="Transketolase-like"/>
</dbReference>
<dbReference type="SUPFAM" id="SSF52922">
    <property type="entry name" value="TK C-terminal domain-like"/>
    <property type="match status" value="1"/>
</dbReference>
<dbReference type="PANTHER" id="PTHR43195:SF1">
    <property type="entry name" value="FI06132P-RELATED"/>
    <property type="match status" value="1"/>
</dbReference>
<keyword evidence="10" id="KW-0460">Magnesium</keyword>
<name>A0A1F7JMC0_9BACT</name>
<evidence type="ECO:0000256" key="5">
    <source>
        <dbReference type="ARBA" id="ARBA00007131"/>
    </source>
</evidence>
<proteinExistence type="inferred from homology"/>
<dbReference type="InterPro" id="IPR009014">
    <property type="entry name" value="Transketo_C/PFOR_II"/>
</dbReference>
<keyword evidence="7" id="KW-0808">Transferase</keyword>
<dbReference type="Pfam" id="PF02779">
    <property type="entry name" value="Transket_pyr"/>
    <property type="match status" value="1"/>
</dbReference>
<dbReference type="InterPro" id="IPR005475">
    <property type="entry name" value="Transketolase-like_Pyr-bd"/>
</dbReference>
<dbReference type="NCBIfam" id="NF004559">
    <property type="entry name" value="PRK05899.2-5"/>
    <property type="match status" value="1"/>
</dbReference>
<evidence type="ECO:0000256" key="3">
    <source>
        <dbReference type="ARBA" id="ARBA00001946"/>
    </source>
</evidence>
<gene>
    <name evidence="13" type="ORF">A3J15_02385</name>
</gene>
<comment type="cofactor">
    <cofactor evidence="4">
        <name>thiamine diphosphate</name>
        <dbReference type="ChEBI" id="CHEBI:58937"/>
    </cofactor>
</comment>
<comment type="cofactor">
    <cofactor evidence="3">
        <name>Mg(2+)</name>
        <dbReference type="ChEBI" id="CHEBI:18420"/>
    </cofactor>
</comment>
<evidence type="ECO:0000256" key="6">
    <source>
        <dbReference type="ARBA" id="ARBA00011738"/>
    </source>
</evidence>
<feature type="domain" description="Transketolase-like pyrimidine-binding" evidence="12">
    <location>
        <begin position="312"/>
        <end position="475"/>
    </location>
</feature>
<evidence type="ECO:0000259" key="12">
    <source>
        <dbReference type="SMART" id="SM00861"/>
    </source>
</evidence>
<evidence type="ECO:0000313" key="14">
    <source>
        <dbReference type="Proteomes" id="UP000176376"/>
    </source>
</evidence>
<dbReference type="Gene3D" id="3.40.50.970">
    <property type="match status" value="2"/>
</dbReference>
<evidence type="ECO:0000313" key="13">
    <source>
        <dbReference type="EMBL" id="OGK56762.1"/>
    </source>
</evidence>
<evidence type="ECO:0000256" key="9">
    <source>
        <dbReference type="ARBA" id="ARBA00022837"/>
    </source>
</evidence>
<evidence type="ECO:0000256" key="1">
    <source>
        <dbReference type="ARBA" id="ARBA00001913"/>
    </source>
</evidence>
<dbReference type="STRING" id="1802074.A3J15_02385"/>
<keyword evidence="9" id="KW-0106">Calcium</keyword>
<dbReference type="InterPro" id="IPR033248">
    <property type="entry name" value="Transketolase_C"/>
</dbReference>
<dbReference type="Proteomes" id="UP000176376">
    <property type="component" value="Unassembled WGS sequence"/>
</dbReference>
<protein>
    <submittedName>
        <fullName evidence="13">Transketolase</fullName>
    </submittedName>
</protein>
<sequence length="616" mass="68294">MEIEKLQEIAKWIRYQILVSTTEAGSGHPTTSLSATDLMTCLFFGGFFHFFINDTKYPNNDRLIFSKGHGSPLFYSLWAAAGAFDSKELLTLRKFGSRLEGHPTPEFPYTEAATGSLGQGLSVGVGMALNAKYLDKIDYKTFVLLGDSEMFEGQIWEAAALASHYKLDNLIAIVDVNRIGQANETIHGWNLKAYDDKLTAFGWQTMIIDGHNYKQIIKAYQSAYLNKDKPFAIIAKTVKGKGISFLENRMGHHGVALKSEELNKALDELGKINDSLIPAILAIPKKNQKSKIKNQNEKSKVKNFDYQLGDLIATRKAYGNALTRIGDLYPQLVVLDAEVKNSTYAETFEKQYPDRFFEMYIGEQNMVSIALGLSQRGKIPFCSTFAAFFSRAFDQIRMCQYSNANIKFVGSHSGVSIGEDGSSQMGLEDLAMFSSLLNSIVLYPADAGSTDILVEEAANFKGIVYIRTTRSDTPILYNNRESFPIGGSKTLKSSKKDAITVVAAGITLHEALKAYEILVKQDIYIRVIDLYSIKPIDTQSLIKACEQTSAIVTIEDHYPHGGLGSAVNLALSSFSNRKPIYHLSVTKLPKSGKPDELLAYEQINAEAIVKKIKEIV</sequence>
<evidence type="ECO:0000256" key="8">
    <source>
        <dbReference type="ARBA" id="ARBA00022723"/>
    </source>
</evidence>
<dbReference type="GO" id="GO:0004802">
    <property type="term" value="F:transketolase activity"/>
    <property type="evidence" value="ECO:0007669"/>
    <property type="project" value="TreeGrafter"/>
</dbReference>
<dbReference type="PANTHER" id="PTHR43195">
    <property type="entry name" value="TRANSKETOLASE"/>
    <property type="match status" value="1"/>
</dbReference>
<evidence type="ECO:0000256" key="2">
    <source>
        <dbReference type="ARBA" id="ARBA00001936"/>
    </source>
</evidence>
<dbReference type="CDD" id="cd02012">
    <property type="entry name" value="TPP_TK"/>
    <property type="match status" value="1"/>
</dbReference>
<dbReference type="InterPro" id="IPR029061">
    <property type="entry name" value="THDP-binding"/>
</dbReference>
<comment type="cofactor">
    <cofactor evidence="2">
        <name>Mn(2+)</name>
        <dbReference type="ChEBI" id="CHEBI:29035"/>
    </cofactor>
</comment>
<dbReference type="InterPro" id="IPR005474">
    <property type="entry name" value="Transketolase_N"/>
</dbReference>
<dbReference type="AlphaFoldDB" id="A0A1F7JMC0"/>
<evidence type="ECO:0000256" key="4">
    <source>
        <dbReference type="ARBA" id="ARBA00001964"/>
    </source>
</evidence>
<dbReference type="CDD" id="cd07033">
    <property type="entry name" value="TPP_PYR_DXS_TK_like"/>
    <property type="match status" value="1"/>
</dbReference>
<dbReference type="GO" id="GO:0030976">
    <property type="term" value="F:thiamine pyrophosphate binding"/>
    <property type="evidence" value="ECO:0007669"/>
    <property type="project" value="TreeGrafter"/>
</dbReference>
<dbReference type="Gene3D" id="3.40.50.920">
    <property type="match status" value="1"/>
</dbReference>
<organism evidence="13 14">
    <name type="scientific">Candidatus Roizmanbacteria bacterium RIFCSPLOWO2_02_FULL_38_10</name>
    <dbReference type="NCBI Taxonomy" id="1802074"/>
    <lineage>
        <taxon>Bacteria</taxon>
        <taxon>Candidatus Roizmaniibacteriota</taxon>
    </lineage>
</organism>
<dbReference type="EMBL" id="MGAY01000025">
    <property type="protein sequence ID" value="OGK56762.1"/>
    <property type="molecule type" value="Genomic_DNA"/>
</dbReference>
<dbReference type="GO" id="GO:0005737">
    <property type="term" value="C:cytoplasm"/>
    <property type="evidence" value="ECO:0007669"/>
    <property type="project" value="UniProtKB-ARBA"/>
</dbReference>
<evidence type="ECO:0000256" key="10">
    <source>
        <dbReference type="ARBA" id="ARBA00022842"/>
    </source>
</evidence>
<comment type="cofactor">
    <cofactor evidence="1">
        <name>Ca(2+)</name>
        <dbReference type="ChEBI" id="CHEBI:29108"/>
    </cofactor>
</comment>
<evidence type="ECO:0000256" key="11">
    <source>
        <dbReference type="ARBA" id="ARBA00023052"/>
    </source>
</evidence>
<reference evidence="13 14" key="1">
    <citation type="journal article" date="2016" name="Nat. Commun.">
        <title>Thousands of microbial genomes shed light on interconnected biogeochemical processes in an aquifer system.</title>
        <authorList>
            <person name="Anantharaman K."/>
            <person name="Brown C.T."/>
            <person name="Hug L.A."/>
            <person name="Sharon I."/>
            <person name="Castelle C.J."/>
            <person name="Probst A.J."/>
            <person name="Thomas B.C."/>
            <person name="Singh A."/>
            <person name="Wilkins M.J."/>
            <person name="Karaoz U."/>
            <person name="Brodie E.L."/>
            <person name="Williams K.H."/>
            <person name="Hubbard S.S."/>
            <person name="Banfield J.F."/>
        </authorList>
    </citation>
    <scope>NUCLEOTIDE SEQUENCE [LARGE SCALE GENOMIC DNA]</scope>
</reference>
<comment type="caution">
    <text evidence="13">The sequence shown here is derived from an EMBL/GenBank/DDBJ whole genome shotgun (WGS) entry which is preliminary data.</text>
</comment>
<comment type="subunit">
    <text evidence="6">Homodimer.</text>
</comment>
<dbReference type="Pfam" id="PF02780">
    <property type="entry name" value="Transketolase_C"/>
    <property type="match status" value="1"/>
</dbReference>